<keyword evidence="1" id="KW-0472">Membrane</keyword>
<accession>A0A498KY47</accession>
<keyword evidence="4" id="KW-1185">Reference proteome</keyword>
<evidence type="ECO:0000313" key="3">
    <source>
        <dbReference type="EMBL" id="RXK47220.1"/>
    </source>
</evidence>
<evidence type="ECO:0000256" key="1">
    <source>
        <dbReference type="SAM" id="Phobius"/>
    </source>
</evidence>
<dbReference type="Pfam" id="PF26444">
    <property type="entry name" value="DUF8123"/>
    <property type="match status" value="1"/>
</dbReference>
<name>A0A498KY47_9EURY</name>
<dbReference type="Proteomes" id="UP000289691">
    <property type="component" value="Unassembled WGS sequence"/>
</dbReference>
<feature type="domain" description="DUF8123" evidence="2">
    <location>
        <begin position="4"/>
        <end position="64"/>
    </location>
</feature>
<keyword evidence="1" id="KW-0812">Transmembrane</keyword>
<dbReference type="InterPro" id="IPR058436">
    <property type="entry name" value="DUF8123"/>
</dbReference>
<comment type="caution">
    <text evidence="3">The sequence shown here is derived from an EMBL/GenBank/DDBJ whole genome shotgun (WGS) entry which is preliminary data.</text>
</comment>
<reference evidence="3 4" key="1">
    <citation type="submission" date="2019-01" db="EMBL/GenBank/DDBJ databases">
        <title>Halorientalis sp. F13-25 a new haloarchaeum isolated from hypersaline water.</title>
        <authorList>
            <person name="Ana D.-V."/>
            <person name="Cristina S.-P."/>
            <person name="Antonio V."/>
        </authorList>
    </citation>
    <scope>NUCLEOTIDE SEQUENCE [LARGE SCALE GENOMIC DNA]</scope>
    <source>
        <strain evidence="3 4">F13-25</strain>
    </source>
</reference>
<dbReference type="AlphaFoldDB" id="A0A498KY47"/>
<organism evidence="3 4">
    <name type="scientific">Halorientalis pallida</name>
    <dbReference type="NCBI Taxonomy" id="2479928"/>
    <lineage>
        <taxon>Archaea</taxon>
        <taxon>Methanobacteriati</taxon>
        <taxon>Methanobacteriota</taxon>
        <taxon>Stenosarchaea group</taxon>
        <taxon>Halobacteria</taxon>
        <taxon>Halobacteriales</taxon>
        <taxon>Haloarculaceae</taxon>
        <taxon>Halorientalis</taxon>
    </lineage>
</organism>
<evidence type="ECO:0000313" key="4">
    <source>
        <dbReference type="Proteomes" id="UP000289691"/>
    </source>
</evidence>
<dbReference type="EMBL" id="RDFA01000006">
    <property type="protein sequence ID" value="RXK47220.1"/>
    <property type="molecule type" value="Genomic_DNA"/>
</dbReference>
<proteinExistence type="predicted"/>
<feature type="transmembrane region" description="Helical" evidence="1">
    <location>
        <begin position="41"/>
        <end position="60"/>
    </location>
</feature>
<keyword evidence="1" id="KW-1133">Transmembrane helix</keyword>
<sequence length="68" mass="6581">MIGFSDRLELLGLLTGAFLVLAGLGTIAGTPWTTLGGAVGGMKALGGLLAIGVGVGLGWLSRTDAGPA</sequence>
<dbReference type="RefSeq" id="WP_129069932.1">
    <property type="nucleotide sequence ID" value="NZ_RDFA01000006.1"/>
</dbReference>
<protein>
    <recommendedName>
        <fullName evidence="2">DUF8123 domain-containing protein</fullName>
    </recommendedName>
</protein>
<evidence type="ECO:0000259" key="2">
    <source>
        <dbReference type="Pfam" id="PF26444"/>
    </source>
</evidence>
<gene>
    <name evidence="3" type="ORF">EAF64_15645</name>
</gene>